<dbReference type="InterPro" id="IPR050490">
    <property type="entry name" value="Bact_solute-bd_prot1"/>
</dbReference>
<keyword evidence="3" id="KW-0732">Signal</keyword>
<accession>A0ABV3P5G4</accession>
<evidence type="ECO:0000313" key="4">
    <source>
        <dbReference type="EMBL" id="MEW9264875.1"/>
    </source>
</evidence>
<gene>
    <name evidence="4" type="ORF">AB1207_08955</name>
</gene>
<evidence type="ECO:0000256" key="3">
    <source>
        <dbReference type="SAM" id="SignalP"/>
    </source>
</evidence>
<reference evidence="4 5" key="1">
    <citation type="submission" date="2024-07" db="EMBL/GenBank/DDBJ databases">
        <authorList>
            <person name="Thanompreechachai J."/>
            <person name="Duangmal K."/>
        </authorList>
    </citation>
    <scope>NUCLEOTIDE SEQUENCE [LARGE SCALE GENOMIC DNA]</scope>
    <source>
        <strain evidence="4 5">KCTC 19886</strain>
    </source>
</reference>
<comment type="similarity">
    <text evidence="1">Belongs to the bacterial solute-binding protein 1 family.</text>
</comment>
<keyword evidence="5" id="KW-1185">Reference proteome</keyword>
<comment type="caution">
    <text evidence="4">The sequence shown here is derived from an EMBL/GenBank/DDBJ whole genome shotgun (WGS) entry which is preliminary data.</text>
</comment>
<evidence type="ECO:0000256" key="2">
    <source>
        <dbReference type="ARBA" id="ARBA00022448"/>
    </source>
</evidence>
<keyword evidence="2" id="KW-0813">Transport</keyword>
<sequence>MTRTSTPRRPARRVLAFAVALALTPLTACSAGSLGSSSDSSGDGTTITWLTGADETAQATAKSIVAAFEKANPGITVKLDGKPAGGDGDNLVKTRLQTGSMADVFDYNSGSLFQQIAPEKNLTKLTGDDAVAKVDDSYDAQVSVGQDMYGVPYGTAFGGGVMYNKKVFEQLGIQVPQTWAEFTAAADKIKAAGIAPVIQTYGETWTAQLPILGDFHNIAAAEPDWAEDYTANKAKDATDPVALAGFQHLQEIHDKGWANADFASAKVPDGMRLLADGKGAMYPILSGNITTLAQAAPDKVNDVGFFALPGTDAATNGLTAWFPNGVYIPNTTKDAKLEASKKLLAFIASPAGCDAQSQASPPTGPYLVEGCTLPSDVPQVTKDVQAYFDADKQSPALEFLSPVKGPNLEQICVEVGSGITPATDAAKLYDQDVQKQAQQLGLEGW</sequence>
<dbReference type="PANTHER" id="PTHR43649">
    <property type="entry name" value="ARABINOSE-BINDING PROTEIN-RELATED"/>
    <property type="match status" value="1"/>
</dbReference>
<name>A0ABV3P5G4_9ACTN</name>
<dbReference type="Gene3D" id="3.40.190.10">
    <property type="entry name" value="Periplasmic binding protein-like II"/>
    <property type="match status" value="2"/>
</dbReference>
<protein>
    <submittedName>
        <fullName evidence="4">Extracellular solute-binding protein</fullName>
    </submittedName>
</protein>
<dbReference type="Pfam" id="PF01547">
    <property type="entry name" value="SBP_bac_1"/>
    <property type="match status" value="1"/>
</dbReference>
<evidence type="ECO:0000256" key="1">
    <source>
        <dbReference type="ARBA" id="ARBA00008520"/>
    </source>
</evidence>
<feature type="signal peptide" evidence="3">
    <location>
        <begin position="1"/>
        <end position="30"/>
    </location>
</feature>
<dbReference type="EMBL" id="JBFNQN010000005">
    <property type="protein sequence ID" value="MEW9264875.1"/>
    <property type="molecule type" value="Genomic_DNA"/>
</dbReference>
<dbReference type="Proteomes" id="UP001555826">
    <property type="component" value="Unassembled WGS sequence"/>
</dbReference>
<dbReference type="RefSeq" id="WP_367637707.1">
    <property type="nucleotide sequence ID" value="NZ_JBFNQN010000005.1"/>
</dbReference>
<organism evidence="4 5">
    <name type="scientific">Kineococcus endophyticus</name>
    <dbReference type="NCBI Taxonomy" id="1181883"/>
    <lineage>
        <taxon>Bacteria</taxon>
        <taxon>Bacillati</taxon>
        <taxon>Actinomycetota</taxon>
        <taxon>Actinomycetes</taxon>
        <taxon>Kineosporiales</taxon>
        <taxon>Kineosporiaceae</taxon>
        <taxon>Kineococcus</taxon>
    </lineage>
</organism>
<dbReference type="PANTHER" id="PTHR43649:SF29">
    <property type="entry name" value="OSMOPROTECTIVE COMPOUNDS-BINDING PROTEIN GGTB"/>
    <property type="match status" value="1"/>
</dbReference>
<evidence type="ECO:0000313" key="5">
    <source>
        <dbReference type="Proteomes" id="UP001555826"/>
    </source>
</evidence>
<feature type="chain" id="PRO_5047183411" evidence="3">
    <location>
        <begin position="31"/>
        <end position="445"/>
    </location>
</feature>
<dbReference type="InterPro" id="IPR006059">
    <property type="entry name" value="SBP"/>
</dbReference>
<dbReference type="SUPFAM" id="SSF53850">
    <property type="entry name" value="Periplasmic binding protein-like II"/>
    <property type="match status" value="1"/>
</dbReference>
<proteinExistence type="inferred from homology"/>